<keyword evidence="1" id="KW-0472">Membrane</keyword>
<dbReference type="RefSeq" id="YP_008319479.1">
    <property type="nucleotide sequence ID" value="NC_021858.1"/>
</dbReference>
<keyword evidence="1" id="KW-1133">Transmembrane helix</keyword>
<evidence type="ECO:0000256" key="1">
    <source>
        <dbReference type="SAM" id="Phobius"/>
    </source>
</evidence>
<proteinExistence type="predicted"/>
<gene>
    <name evidence="2" type="ORF">pdul_cds_663</name>
</gene>
<organism evidence="2 3">
    <name type="scientific">Pandoravirus dulcis</name>
    <dbReference type="NCBI Taxonomy" id="1349409"/>
    <lineage>
        <taxon>Viruses</taxon>
        <taxon>Pandoravirus</taxon>
    </lineage>
</organism>
<protein>
    <submittedName>
        <fullName evidence="2">Uncharacterized protein</fullName>
    </submittedName>
</protein>
<dbReference type="EMBL" id="KC977570">
    <property type="protein sequence ID" value="AGO82810.1"/>
    <property type="molecule type" value="Genomic_DNA"/>
</dbReference>
<evidence type="ECO:0000313" key="3">
    <source>
        <dbReference type="Proteomes" id="UP000201566"/>
    </source>
</evidence>
<dbReference type="Proteomes" id="UP000201566">
    <property type="component" value="Segment"/>
</dbReference>
<dbReference type="KEGG" id="vg:16512707"/>
<reference evidence="2 3" key="1">
    <citation type="journal article" date="2013" name="Science">
        <title>Pandoraviruses: amoeba viruses with genomes up to 2.5 Mb reaching that of parasitic eukaryotes.</title>
        <authorList>
            <person name="Philippe N."/>
            <person name="Legendre M."/>
            <person name="Doutre G."/>
            <person name="Coute Y."/>
            <person name="Poirot O."/>
            <person name="Lescot M."/>
            <person name="Arslan D."/>
            <person name="Seltzer V."/>
            <person name="Bertaux L."/>
            <person name="Bruley C."/>
            <person name="Garin J."/>
            <person name="Claverie J.M."/>
            <person name="Abergel C."/>
        </authorList>
    </citation>
    <scope>NUCLEOTIDE SEQUENCE [LARGE SCALE GENOMIC DNA]</scope>
    <source>
        <strain evidence="2">Melbourne</strain>
    </source>
</reference>
<feature type="transmembrane region" description="Helical" evidence="1">
    <location>
        <begin position="148"/>
        <end position="181"/>
    </location>
</feature>
<evidence type="ECO:0000313" key="2">
    <source>
        <dbReference type="EMBL" id="AGO82810.1"/>
    </source>
</evidence>
<keyword evidence="1" id="KW-0812">Transmembrane</keyword>
<sequence>MRGTTRDNCVVAALCAAALSILVAIIIAAGVVPVAEQVHALVSLHRRLRTADCHVTGHVEVADRVREDRPEYLAGLLVDFETDRGVEIVNATALANIEPTRAWLTSADRGRLYDRHPVGSTLRCAYDGDAPRETVAASPQITDYASRVAFGVLSATILSAVALFVAAPMVLFGLYVCGMAVLSACKWARQTCTWPLASCPYLVLGGDGGDDLGAPNGADPVDREL</sequence>
<accession>S4VTR2</accession>
<dbReference type="GeneID" id="16512707"/>
<name>S4VTR2_9VIRU</name>